<feature type="transmembrane region" description="Helical" evidence="1">
    <location>
        <begin position="124"/>
        <end position="144"/>
    </location>
</feature>
<evidence type="ECO:0000259" key="2">
    <source>
        <dbReference type="Pfam" id="PF20152"/>
    </source>
</evidence>
<keyword evidence="1" id="KW-1133">Transmembrane helix</keyword>
<feature type="domain" description="DUF6534" evidence="2">
    <location>
        <begin position="170"/>
        <end position="256"/>
    </location>
</feature>
<gene>
    <name evidence="3" type="ORF">B0H15DRAFT_953340</name>
</gene>
<dbReference type="InterPro" id="IPR045339">
    <property type="entry name" value="DUF6534"/>
</dbReference>
<feature type="transmembrane region" description="Helical" evidence="1">
    <location>
        <begin position="92"/>
        <end position="112"/>
    </location>
</feature>
<feature type="transmembrane region" description="Helical" evidence="1">
    <location>
        <begin position="12"/>
        <end position="39"/>
    </location>
</feature>
<proteinExistence type="predicted"/>
<dbReference type="PANTHER" id="PTHR40465">
    <property type="entry name" value="CHROMOSOME 1, WHOLE GENOME SHOTGUN SEQUENCE"/>
    <property type="match status" value="1"/>
</dbReference>
<feature type="transmembrane region" description="Helical" evidence="1">
    <location>
        <begin position="164"/>
        <end position="184"/>
    </location>
</feature>
<reference evidence="3" key="1">
    <citation type="submission" date="2023-03" db="EMBL/GenBank/DDBJ databases">
        <title>Massive genome expansion in bonnet fungi (Mycena s.s.) driven by repeated elements and novel gene families across ecological guilds.</title>
        <authorList>
            <consortium name="Lawrence Berkeley National Laboratory"/>
            <person name="Harder C.B."/>
            <person name="Miyauchi S."/>
            <person name="Viragh M."/>
            <person name="Kuo A."/>
            <person name="Thoen E."/>
            <person name="Andreopoulos B."/>
            <person name="Lu D."/>
            <person name="Skrede I."/>
            <person name="Drula E."/>
            <person name="Henrissat B."/>
            <person name="Morin E."/>
            <person name="Kohler A."/>
            <person name="Barry K."/>
            <person name="LaButti K."/>
            <person name="Morin E."/>
            <person name="Salamov A."/>
            <person name="Lipzen A."/>
            <person name="Mereny Z."/>
            <person name="Hegedus B."/>
            <person name="Baldrian P."/>
            <person name="Stursova M."/>
            <person name="Weitz H."/>
            <person name="Taylor A."/>
            <person name="Grigoriev I.V."/>
            <person name="Nagy L.G."/>
            <person name="Martin F."/>
            <person name="Kauserud H."/>
        </authorList>
    </citation>
    <scope>NUCLEOTIDE SEQUENCE</scope>
    <source>
        <strain evidence="3">CBHHK173m</strain>
    </source>
</reference>
<feature type="transmembrane region" description="Helical" evidence="1">
    <location>
        <begin position="51"/>
        <end position="72"/>
    </location>
</feature>
<dbReference type="AlphaFoldDB" id="A0AAD6U0L1"/>
<protein>
    <recommendedName>
        <fullName evidence="2">DUF6534 domain-containing protein</fullName>
    </recommendedName>
</protein>
<keyword evidence="4" id="KW-1185">Reference proteome</keyword>
<keyword evidence="1" id="KW-0812">Transmembrane</keyword>
<dbReference type="PANTHER" id="PTHR40465:SF1">
    <property type="entry name" value="DUF6534 DOMAIN-CONTAINING PROTEIN"/>
    <property type="match status" value="1"/>
</dbReference>
<sequence>MASPSYSFDVDGSLGALLIGVLISYVLFGVTAIQLYLYHGRFPNDTLRMKLLVAVVWFSELGHVICIGHMAYTMMVTNYAHPERLVNIPKSLGVSTLFNAIIASCVQVFFAIRIYRLSKLMSITIVAGSLSLLYFVATVALVVLGMDFSPFTQYVDQWGWLMDAAWAIAAMNDVIIAATLVFWLGRRREVSCDMTTAVVDKLITWSIDPFPPHARLANNGAKQFVTMPNNFVWIACYMVTTRLYTNSFLASLNSRTTLRTMNALNTLPLSVSYTGAAWHRSHESAKREDARNHLLVPLPRTHLHNVLFNDDEVAVR</sequence>
<keyword evidence="1" id="KW-0472">Membrane</keyword>
<name>A0AAD6U0L1_9AGAR</name>
<evidence type="ECO:0000313" key="3">
    <source>
        <dbReference type="EMBL" id="KAJ7080736.1"/>
    </source>
</evidence>
<evidence type="ECO:0000313" key="4">
    <source>
        <dbReference type="Proteomes" id="UP001222325"/>
    </source>
</evidence>
<accession>A0AAD6U0L1</accession>
<organism evidence="3 4">
    <name type="scientific">Mycena belliarum</name>
    <dbReference type="NCBI Taxonomy" id="1033014"/>
    <lineage>
        <taxon>Eukaryota</taxon>
        <taxon>Fungi</taxon>
        <taxon>Dikarya</taxon>
        <taxon>Basidiomycota</taxon>
        <taxon>Agaricomycotina</taxon>
        <taxon>Agaricomycetes</taxon>
        <taxon>Agaricomycetidae</taxon>
        <taxon>Agaricales</taxon>
        <taxon>Marasmiineae</taxon>
        <taxon>Mycenaceae</taxon>
        <taxon>Mycena</taxon>
    </lineage>
</organism>
<dbReference type="Pfam" id="PF20152">
    <property type="entry name" value="DUF6534"/>
    <property type="match status" value="1"/>
</dbReference>
<evidence type="ECO:0000256" key="1">
    <source>
        <dbReference type="SAM" id="Phobius"/>
    </source>
</evidence>
<dbReference type="EMBL" id="JARJCN010000053">
    <property type="protein sequence ID" value="KAJ7080736.1"/>
    <property type="molecule type" value="Genomic_DNA"/>
</dbReference>
<comment type="caution">
    <text evidence="3">The sequence shown here is derived from an EMBL/GenBank/DDBJ whole genome shotgun (WGS) entry which is preliminary data.</text>
</comment>
<dbReference type="Proteomes" id="UP001222325">
    <property type="component" value="Unassembled WGS sequence"/>
</dbReference>